<evidence type="ECO:0000313" key="5">
    <source>
        <dbReference type="Proteomes" id="UP001476798"/>
    </source>
</evidence>
<feature type="region of interest" description="Disordered" evidence="1">
    <location>
        <begin position="37"/>
        <end position="57"/>
    </location>
</feature>
<comment type="caution">
    <text evidence="4">The sequence shown here is derived from an EMBL/GenBank/DDBJ whole genome shotgun (WGS) entry which is preliminary data.</text>
</comment>
<reference evidence="4 5" key="1">
    <citation type="submission" date="2021-06" db="EMBL/GenBank/DDBJ databases">
        <authorList>
            <person name="Palmer J.M."/>
        </authorList>
    </citation>
    <scope>NUCLEOTIDE SEQUENCE [LARGE SCALE GENOMIC DNA]</scope>
    <source>
        <strain evidence="4 5">GA_2019</strain>
        <tissue evidence="4">Muscle</tissue>
    </source>
</reference>
<sequence length="91" mass="10030">MVPLGFWKNDRAMGSNVCGEVCAHSVWPPDDYVTLDDLPPEMPNDSSTTTTTTNGDSQERLYKGFNDKLIPIYCSILAAVVGLVAFIIFKM</sequence>
<gene>
    <name evidence="4" type="ORF">GOODEAATRI_028970</name>
</gene>
<feature type="transmembrane region" description="Helical" evidence="2">
    <location>
        <begin position="70"/>
        <end position="89"/>
    </location>
</feature>
<name>A0ABV0N529_9TELE</name>
<keyword evidence="2" id="KW-1133">Transmembrane helix</keyword>
<keyword evidence="5" id="KW-1185">Reference proteome</keyword>
<proteinExistence type="predicted"/>
<evidence type="ECO:0000313" key="4">
    <source>
        <dbReference type="EMBL" id="MEQ2166504.1"/>
    </source>
</evidence>
<dbReference type="InterPro" id="IPR041448">
    <property type="entry name" value="TNFR16_TM"/>
</dbReference>
<protein>
    <recommendedName>
        <fullName evidence="3">Tumor necrosis factor receptor member 16 transmembrane domain-containing protein</fullName>
    </recommendedName>
</protein>
<keyword evidence="2" id="KW-0812">Transmembrane</keyword>
<keyword evidence="2" id="KW-0472">Membrane</keyword>
<accession>A0ABV0N529</accession>
<evidence type="ECO:0000259" key="3">
    <source>
        <dbReference type="Pfam" id="PF18422"/>
    </source>
</evidence>
<dbReference type="Pfam" id="PF18422">
    <property type="entry name" value="TNFR_16_TM"/>
    <property type="match status" value="1"/>
</dbReference>
<organism evidence="4 5">
    <name type="scientific">Goodea atripinnis</name>
    <dbReference type="NCBI Taxonomy" id="208336"/>
    <lineage>
        <taxon>Eukaryota</taxon>
        <taxon>Metazoa</taxon>
        <taxon>Chordata</taxon>
        <taxon>Craniata</taxon>
        <taxon>Vertebrata</taxon>
        <taxon>Euteleostomi</taxon>
        <taxon>Actinopterygii</taxon>
        <taxon>Neopterygii</taxon>
        <taxon>Teleostei</taxon>
        <taxon>Neoteleostei</taxon>
        <taxon>Acanthomorphata</taxon>
        <taxon>Ovalentaria</taxon>
        <taxon>Atherinomorphae</taxon>
        <taxon>Cyprinodontiformes</taxon>
        <taxon>Goodeidae</taxon>
        <taxon>Goodea</taxon>
    </lineage>
</organism>
<feature type="domain" description="Tumor necrosis factor receptor member 16 transmembrane" evidence="3">
    <location>
        <begin position="64"/>
        <end position="90"/>
    </location>
</feature>
<dbReference type="Gene3D" id="6.10.250.1780">
    <property type="match status" value="1"/>
</dbReference>
<dbReference type="EMBL" id="JAHRIO010024144">
    <property type="protein sequence ID" value="MEQ2166504.1"/>
    <property type="molecule type" value="Genomic_DNA"/>
</dbReference>
<evidence type="ECO:0000256" key="1">
    <source>
        <dbReference type="SAM" id="MobiDB-lite"/>
    </source>
</evidence>
<evidence type="ECO:0000256" key="2">
    <source>
        <dbReference type="SAM" id="Phobius"/>
    </source>
</evidence>
<dbReference type="Proteomes" id="UP001476798">
    <property type="component" value="Unassembled WGS sequence"/>
</dbReference>